<keyword evidence="1 4" id="KW-0805">Transcription regulation</keyword>
<dbReference type="GO" id="GO:0003677">
    <property type="term" value="F:DNA binding"/>
    <property type="evidence" value="ECO:0007669"/>
    <property type="project" value="UniProtKB-UniRule"/>
</dbReference>
<evidence type="ECO:0000256" key="2">
    <source>
        <dbReference type="ARBA" id="ARBA00023125"/>
    </source>
</evidence>
<dbReference type="RefSeq" id="WP_012529152.1">
    <property type="nucleotide sequence ID" value="NC_011146.1"/>
</dbReference>
<dbReference type="SUPFAM" id="SSF54534">
    <property type="entry name" value="FKBP-like"/>
    <property type="match status" value="1"/>
</dbReference>
<dbReference type="Pfam" id="PF01272">
    <property type="entry name" value="GreA_GreB"/>
    <property type="match status" value="1"/>
</dbReference>
<sequence length="158" mass="17867">MVSNMISAEGRKRLQERYDFLWETERPRMVKNMADAAAEGDRSENAEYIYSKKRLREIDRELRHLGDRLKVVKVVYPPLNPSTVSFGCWVSYEDEEGEERCYQLVGPDEFDVTAGKISVDSPVGKALLGRKVDDEITIKRPAGDLTVTIVAISSSRPG</sequence>
<dbReference type="PANTHER" id="PTHR30437:SF6">
    <property type="entry name" value="TRANSCRIPTION ELONGATION FACTOR GREB"/>
    <property type="match status" value="1"/>
</dbReference>
<feature type="domain" description="Transcription elongation factor GreA/GreB N-terminal" evidence="6">
    <location>
        <begin position="5"/>
        <end position="74"/>
    </location>
</feature>
<evidence type="ECO:0000256" key="1">
    <source>
        <dbReference type="ARBA" id="ARBA00023015"/>
    </source>
</evidence>
<dbReference type="Gene3D" id="3.10.50.30">
    <property type="entry name" value="Transcription elongation factor, GreA/GreB, C-terminal domain"/>
    <property type="match status" value="1"/>
</dbReference>
<keyword evidence="8" id="KW-1185">Reference proteome</keyword>
<keyword evidence="3 4" id="KW-0804">Transcription</keyword>
<evidence type="ECO:0000313" key="7">
    <source>
        <dbReference type="EMBL" id="ACH37744.1"/>
    </source>
</evidence>
<keyword evidence="7" id="KW-0648">Protein biosynthesis</keyword>
<dbReference type="InterPro" id="IPR036953">
    <property type="entry name" value="GreA/GreB_C_sf"/>
</dbReference>
<evidence type="ECO:0000313" key="8">
    <source>
        <dbReference type="Proteomes" id="UP000008825"/>
    </source>
</evidence>
<dbReference type="PROSITE" id="PS00830">
    <property type="entry name" value="GREAB_2"/>
    <property type="match status" value="1"/>
</dbReference>
<dbReference type="InterPro" id="IPR023459">
    <property type="entry name" value="Tscrpt_elong_fac_GreA/B_fam"/>
</dbReference>
<dbReference type="GO" id="GO:0003746">
    <property type="term" value="F:translation elongation factor activity"/>
    <property type="evidence" value="ECO:0007669"/>
    <property type="project" value="UniProtKB-KW"/>
</dbReference>
<evidence type="ECO:0000256" key="4">
    <source>
        <dbReference type="HAMAP-Rule" id="MF_00930"/>
    </source>
</evidence>
<evidence type="ECO:0000256" key="3">
    <source>
        <dbReference type="ARBA" id="ARBA00023163"/>
    </source>
</evidence>
<dbReference type="STRING" id="404380.Gbem_0718"/>
<evidence type="ECO:0000259" key="5">
    <source>
        <dbReference type="Pfam" id="PF01272"/>
    </source>
</evidence>
<dbReference type="HAMAP" id="MF_00105">
    <property type="entry name" value="GreA_GreB"/>
    <property type="match status" value="1"/>
</dbReference>
<reference evidence="7 8" key="1">
    <citation type="submission" date="2008-07" db="EMBL/GenBank/DDBJ databases">
        <title>Complete sequence of Geobacter bemidjiensis BEM.</title>
        <authorList>
            <consortium name="US DOE Joint Genome Institute"/>
            <person name="Lucas S."/>
            <person name="Copeland A."/>
            <person name="Lapidus A."/>
            <person name="Glavina del Rio T."/>
            <person name="Dalin E."/>
            <person name="Tice H."/>
            <person name="Bruce D."/>
            <person name="Goodwin L."/>
            <person name="Pitluck S."/>
            <person name="Kiss H."/>
            <person name="Brettin T."/>
            <person name="Detter J.C."/>
            <person name="Han C."/>
            <person name="Kuske C.R."/>
            <person name="Schmutz J."/>
            <person name="Larimer F."/>
            <person name="Land M."/>
            <person name="Hauser L."/>
            <person name="Kyrpides N."/>
            <person name="Lykidis A."/>
            <person name="Lovley D."/>
            <person name="Richardson P."/>
        </authorList>
    </citation>
    <scope>NUCLEOTIDE SEQUENCE [LARGE SCALE GENOMIC DNA]</scope>
    <source>
        <strain evidence="8">ATCC BAA-1014 / DSM 16622 / JCM 12645 / Bem</strain>
    </source>
</reference>
<dbReference type="Gene3D" id="1.10.287.180">
    <property type="entry name" value="Transcription elongation factor, GreA/GreB, N-terminal domain"/>
    <property type="match status" value="1"/>
</dbReference>
<feature type="domain" description="Transcription elongation factor GreA/GreB C-terminal" evidence="5">
    <location>
        <begin position="82"/>
        <end position="153"/>
    </location>
</feature>
<accession>B5EE06</accession>
<reference evidence="7 8" key="2">
    <citation type="journal article" date="2010" name="BMC Genomics">
        <title>The genome of Geobacter bemidjiensis, exemplar for the subsurface clade of Geobacter species that predominate in Fe(III)-reducing subsurface environments.</title>
        <authorList>
            <person name="Aklujkar M."/>
            <person name="Young N.D."/>
            <person name="Holmes D."/>
            <person name="Chavan M."/>
            <person name="Risso C."/>
            <person name="Kiss H.E."/>
            <person name="Han C.S."/>
            <person name="Land M.L."/>
            <person name="Lovley D.R."/>
        </authorList>
    </citation>
    <scope>NUCLEOTIDE SEQUENCE [LARGE SCALE GENOMIC DNA]</scope>
    <source>
        <strain evidence="8">ATCC BAA-1014 / DSM 16622 / JCM 12645 / Bem</strain>
    </source>
</reference>
<dbReference type="SUPFAM" id="SSF46557">
    <property type="entry name" value="GreA transcript cleavage protein, N-terminal domain"/>
    <property type="match status" value="1"/>
</dbReference>
<dbReference type="EMBL" id="CP001124">
    <property type="protein sequence ID" value="ACH37744.1"/>
    <property type="molecule type" value="Genomic_DNA"/>
</dbReference>
<dbReference type="AlphaFoldDB" id="B5EE06"/>
<dbReference type="GO" id="GO:0006354">
    <property type="term" value="P:DNA-templated transcription elongation"/>
    <property type="evidence" value="ECO:0007669"/>
    <property type="project" value="TreeGrafter"/>
</dbReference>
<keyword evidence="2 4" id="KW-0238">DNA-binding</keyword>
<dbReference type="FunFam" id="3.10.50.30:FF:000001">
    <property type="entry name" value="Transcription elongation factor GreA"/>
    <property type="match status" value="1"/>
</dbReference>
<name>B5EE06_CITBB</name>
<proteinExistence type="inferred from homology"/>
<dbReference type="PANTHER" id="PTHR30437">
    <property type="entry name" value="TRANSCRIPTION ELONGATION FACTOR GREA"/>
    <property type="match status" value="1"/>
</dbReference>
<keyword evidence="7" id="KW-0251">Elongation factor</keyword>
<dbReference type="Proteomes" id="UP000008825">
    <property type="component" value="Chromosome"/>
</dbReference>
<dbReference type="InterPro" id="IPR006358">
    <property type="entry name" value="Tscrpt_elong_fac_GreB"/>
</dbReference>
<organism evidence="7 8">
    <name type="scientific">Citrifermentans bemidjiense (strain ATCC BAA-1014 / DSM 16622 / JCM 12645 / Bem)</name>
    <name type="common">Geobacter bemidjiensis</name>
    <dbReference type="NCBI Taxonomy" id="404380"/>
    <lineage>
        <taxon>Bacteria</taxon>
        <taxon>Pseudomonadati</taxon>
        <taxon>Thermodesulfobacteriota</taxon>
        <taxon>Desulfuromonadia</taxon>
        <taxon>Geobacterales</taxon>
        <taxon>Geobacteraceae</taxon>
        <taxon>Citrifermentans</taxon>
    </lineage>
</organism>
<evidence type="ECO:0000259" key="6">
    <source>
        <dbReference type="Pfam" id="PF03449"/>
    </source>
</evidence>
<dbReference type="GO" id="GO:0070063">
    <property type="term" value="F:RNA polymerase binding"/>
    <property type="evidence" value="ECO:0007669"/>
    <property type="project" value="InterPro"/>
</dbReference>
<dbReference type="eggNOG" id="COG0782">
    <property type="taxonomic scope" value="Bacteria"/>
</dbReference>
<comment type="function">
    <text evidence="4">Necessary for efficient RNA polymerase transcription elongation past template-encoded arresting sites. The arresting sites in DNA have the property of trapping a certain fraction of elongating RNA polymerases that pass through, resulting in locked ternary complexes. Cleavage of the nascent transcript by cleavage factors such as GreA or GreB allows the resumption of elongation from the new 3'terminus. GreB releases sequences of up to 9 nucleotides in length.</text>
</comment>
<comment type="similarity">
    <text evidence="4">Belongs to the GreA/GreB family. GreB subfamily.</text>
</comment>
<dbReference type="GO" id="GO:0032784">
    <property type="term" value="P:regulation of DNA-templated transcription elongation"/>
    <property type="evidence" value="ECO:0007669"/>
    <property type="project" value="UniProtKB-UniRule"/>
</dbReference>
<dbReference type="FunFam" id="1.10.287.180:FF:000001">
    <property type="entry name" value="Transcription elongation factor GreA"/>
    <property type="match status" value="1"/>
</dbReference>
<dbReference type="HAMAP" id="MF_00930">
    <property type="entry name" value="GreB"/>
    <property type="match status" value="1"/>
</dbReference>
<dbReference type="InterPro" id="IPR022691">
    <property type="entry name" value="Tscrpt_elong_fac_GreA/B_N"/>
</dbReference>
<dbReference type="InterPro" id="IPR001437">
    <property type="entry name" value="Tscrpt_elong_fac_GreA/B_C"/>
</dbReference>
<dbReference type="Pfam" id="PF03449">
    <property type="entry name" value="GreA_GreB_N"/>
    <property type="match status" value="1"/>
</dbReference>
<protein>
    <recommendedName>
        <fullName evidence="4">Transcription elongation factor GreB</fullName>
    </recommendedName>
    <alternativeName>
        <fullName evidence="4">Transcript cleavage factor GreB</fullName>
    </alternativeName>
</protein>
<dbReference type="InterPro" id="IPR018151">
    <property type="entry name" value="TF_GreA/GreB_CS"/>
</dbReference>
<dbReference type="OrthoDB" id="5511940at2"/>
<dbReference type="InterPro" id="IPR036805">
    <property type="entry name" value="Tscrpt_elong_fac_GreA/B_N_sf"/>
</dbReference>
<dbReference type="KEGG" id="gbm:Gbem_0718"/>
<gene>
    <name evidence="4 7" type="primary">greB</name>
    <name evidence="7" type="ordered locus">Gbem_0718</name>
</gene>
<dbReference type="HOGENOM" id="CLU_101379_3_0_7"/>
<dbReference type="PIRSF" id="PIRSF006092">
    <property type="entry name" value="GreA_GreB"/>
    <property type="match status" value="1"/>
</dbReference>
<dbReference type="InterPro" id="IPR028624">
    <property type="entry name" value="Tscrpt_elong_fac_GreA/B"/>
</dbReference>